<evidence type="ECO:0000313" key="1">
    <source>
        <dbReference type="EMBL" id="MBK6266158.1"/>
    </source>
</evidence>
<proteinExistence type="predicted"/>
<dbReference type="EMBL" id="JAEQBW010000006">
    <property type="protein sequence ID" value="MBK6266158.1"/>
    <property type="molecule type" value="Genomic_DNA"/>
</dbReference>
<protein>
    <recommendedName>
        <fullName evidence="3">Cytochrome c domain-containing protein</fullName>
    </recommendedName>
</protein>
<gene>
    <name evidence="1" type="ORF">JKA74_14025</name>
</gene>
<dbReference type="RefSeq" id="WP_201431838.1">
    <property type="nucleotide sequence ID" value="NZ_JAEQBW010000006.1"/>
</dbReference>
<sequence>MLNFRKILPLFGIILVIALKACTYEVVPEGVSCAIVPSIELVAVTDADCGSANGLIQVEGVATEGVVFKFSLNDQENTTGIFENLAAGSYTIEIETIDGCTNSLTTDVKNANGVNISGEAFKSGCGTNSGRITVQAEGGATPYQFKIAGQAFQDANEFTNLSPGKYVVIARDAGGCEVSREMEVKSDVAFSTVKSIVSQNCATSSCHGGNVSPDFRVESNILSNASKIKSRTESKSMPPSSSGISLTNEEIQEIACWVNDGASQ</sequence>
<comment type="caution">
    <text evidence="1">The sequence shown here is derived from an EMBL/GenBank/DDBJ whole genome shotgun (WGS) entry which is preliminary data.</text>
</comment>
<keyword evidence="2" id="KW-1185">Reference proteome</keyword>
<organism evidence="1 2">
    <name type="scientific">Marivirga aurantiaca</name>
    <dbReference type="NCBI Taxonomy" id="2802615"/>
    <lineage>
        <taxon>Bacteria</taxon>
        <taxon>Pseudomonadati</taxon>
        <taxon>Bacteroidota</taxon>
        <taxon>Cytophagia</taxon>
        <taxon>Cytophagales</taxon>
        <taxon>Marivirgaceae</taxon>
        <taxon>Marivirga</taxon>
    </lineage>
</organism>
<dbReference type="AlphaFoldDB" id="A0A935CCM9"/>
<reference evidence="1" key="1">
    <citation type="submission" date="2021-01" db="EMBL/GenBank/DDBJ databases">
        <title>Marivirga aurantiaca sp. nov., isolated from intertidal surface sediments.</title>
        <authorList>
            <person name="Zhang M."/>
        </authorList>
    </citation>
    <scope>NUCLEOTIDE SEQUENCE</scope>
    <source>
        <strain evidence="1">S37H4</strain>
    </source>
</reference>
<dbReference type="Proteomes" id="UP000611723">
    <property type="component" value="Unassembled WGS sequence"/>
</dbReference>
<name>A0A935CCM9_9BACT</name>
<accession>A0A935CCM9</accession>
<evidence type="ECO:0008006" key="3">
    <source>
        <dbReference type="Google" id="ProtNLM"/>
    </source>
</evidence>
<evidence type="ECO:0000313" key="2">
    <source>
        <dbReference type="Proteomes" id="UP000611723"/>
    </source>
</evidence>